<sequence>MPVPEEWAPRYLKFLEDYPWLSWSGMCWTVVRSLSGSLDLDDLGARLCTGGSPELVAMSVREGAPPFRPAKVLFVGEGDGSVLLLESNDEYGNKTAVREALSESAEVWSVSWNFNGHDRLSHATGGHTVFDWPDYIYNDVAHGEVPTAVRELLATHTDPLSGGPMPARAAAMSLIEVSTGARMSGDWVDRERQAFVVDHPIPPDEILPPLLAFVDAELNALLRSAAKPVRRRALLHIAREMSDRFGLGHDVVGTSCARLSSGQTLSSEELKGLRALQKAECQAWEAAGGSQRAPMDAAIAIRSALHAAHRGCHDFDALSNVKSALHDEWARFRLALVRMVGDSL</sequence>
<dbReference type="EMBL" id="BAABDQ010000054">
    <property type="protein sequence ID" value="GAA3616319.1"/>
    <property type="molecule type" value="Genomic_DNA"/>
</dbReference>
<reference evidence="2" key="1">
    <citation type="journal article" date="2019" name="Int. J. Syst. Evol. Microbiol.">
        <title>The Global Catalogue of Microorganisms (GCM) 10K type strain sequencing project: providing services to taxonomists for standard genome sequencing and annotation.</title>
        <authorList>
            <consortium name="The Broad Institute Genomics Platform"/>
            <consortium name="The Broad Institute Genome Sequencing Center for Infectious Disease"/>
            <person name="Wu L."/>
            <person name="Ma J."/>
        </authorList>
    </citation>
    <scope>NUCLEOTIDE SEQUENCE [LARGE SCALE GENOMIC DNA]</scope>
    <source>
        <strain evidence="2">JCM 17326</strain>
    </source>
</reference>
<evidence type="ECO:0000313" key="1">
    <source>
        <dbReference type="EMBL" id="GAA3616319.1"/>
    </source>
</evidence>
<keyword evidence="2" id="KW-1185">Reference proteome</keyword>
<dbReference type="Proteomes" id="UP001500630">
    <property type="component" value="Unassembled WGS sequence"/>
</dbReference>
<evidence type="ECO:0000313" key="2">
    <source>
        <dbReference type="Proteomes" id="UP001500630"/>
    </source>
</evidence>
<organism evidence="1 2">
    <name type="scientific">Nonomuraea rosea</name>
    <dbReference type="NCBI Taxonomy" id="638574"/>
    <lineage>
        <taxon>Bacteria</taxon>
        <taxon>Bacillati</taxon>
        <taxon>Actinomycetota</taxon>
        <taxon>Actinomycetes</taxon>
        <taxon>Streptosporangiales</taxon>
        <taxon>Streptosporangiaceae</taxon>
        <taxon>Nonomuraea</taxon>
    </lineage>
</organism>
<name>A0ABP6ZRZ3_9ACTN</name>
<comment type="caution">
    <text evidence="1">The sequence shown here is derived from an EMBL/GenBank/DDBJ whole genome shotgun (WGS) entry which is preliminary data.</text>
</comment>
<proteinExistence type="predicted"/>
<gene>
    <name evidence="1" type="ORF">GCM10022419_122030</name>
</gene>
<accession>A0ABP6ZRZ3</accession>
<dbReference type="RefSeq" id="WP_345577304.1">
    <property type="nucleotide sequence ID" value="NZ_BAABDQ010000054.1"/>
</dbReference>
<protein>
    <submittedName>
        <fullName evidence="1">Uncharacterized protein</fullName>
    </submittedName>
</protein>